<evidence type="ECO:0000256" key="9">
    <source>
        <dbReference type="ARBA" id="ARBA00023136"/>
    </source>
</evidence>
<feature type="transmembrane region" description="Helical" evidence="11">
    <location>
        <begin position="231"/>
        <end position="251"/>
    </location>
</feature>
<evidence type="ECO:0000256" key="12">
    <source>
        <dbReference type="RuleBase" id="RU000483"/>
    </source>
</evidence>
<evidence type="ECO:0000256" key="2">
    <source>
        <dbReference type="ARBA" id="ARBA00006810"/>
    </source>
</evidence>
<evidence type="ECO:0000256" key="6">
    <source>
        <dbReference type="ARBA" id="ARBA00022781"/>
    </source>
</evidence>
<proteinExistence type="inferred from homology"/>
<comment type="subcellular location">
    <subcellularLocation>
        <location evidence="11 12">Cell membrane</location>
        <topology evidence="11 12">Multi-pass membrane protein</topology>
    </subcellularLocation>
    <subcellularLocation>
        <location evidence="1">Membrane</location>
        <topology evidence="1">Multi-pass membrane protein</topology>
    </subcellularLocation>
</comment>
<evidence type="ECO:0000256" key="5">
    <source>
        <dbReference type="ARBA" id="ARBA00022692"/>
    </source>
</evidence>
<comment type="similarity">
    <text evidence="2 11 12">Belongs to the ATPase A chain family.</text>
</comment>
<feature type="transmembrane region" description="Helical" evidence="11">
    <location>
        <begin position="170"/>
        <end position="191"/>
    </location>
</feature>
<keyword evidence="15" id="KW-1185">Reference proteome</keyword>
<accession>A0ABY6J0R5</accession>
<feature type="transmembrane region" description="Helical" evidence="11">
    <location>
        <begin position="257"/>
        <end position="278"/>
    </location>
</feature>
<dbReference type="Pfam" id="PF00119">
    <property type="entry name" value="ATP-synt_A"/>
    <property type="match status" value="1"/>
</dbReference>
<keyword evidence="8 11" id="KW-0406">Ion transport</keyword>
<feature type="signal peptide" evidence="13">
    <location>
        <begin position="1"/>
        <end position="28"/>
    </location>
</feature>
<keyword evidence="4 11" id="KW-0138">CF(0)</keyword>
<keyword evidence="10 11" id="KW-0066">ATP synthesis</keyword>
<keyword evidence="9 11" id="KW-0472">Membrane</keyword>
<keyword evidence="5 11" id="KW-0812">Transmembrane</keyword>
<dbReference type="CDD" id="cd00310">
    <property type="entry name" value="ATP-synt_Fo_a_6"/>
    <property type="match status" value="1"/>
</dbReference>
<keyword evidence="6 11" id="KW-0375">Hydrogen ion transport</keyword>
<evidence type="ECO:0000313" key="14">
    <source>
        <dbReference type="EMBL" id="UYQ93259.1"/>
    </source>
</evidence>
<dbReference type="RefSeq" id="WP_264281369.1">
    <property type="nucleotide sequence ID" value="NZ_CP107006.1"/>
</dbReference>
<keyword evidence="3 11" id="KW-0813">Transport</keyword>
<evidence type="ECO:0000256" key="7">
    <source>
        <dbReference type="ARBA" id="ARBA00022989"/>
    </source>
</evidence>
<evidence type="ECO:0000256" key="13">
    <source>
        <dbReference type="SAM" id="SignalP"/>
    </source>
</evidence>
<reference evidence="14" key="1">
    <citation type="submission" date="2022-10" db="EMBL/GenBank/DDBJ databases">
        <title>Chitinophaga sp. nov., isolated from soil.</title>
        <authorList>
            <person name="Jeon C.O."/>
        </authorList>
    </citation>
    <scope>NUCLEOTIDE SEQUENCE</scope>
    <source>
        <strain evidence="14">R8</strain>
    </source>
</reference>
<comment type="function">
    <text evidence="11 12">Key component of the proton channel; it plays a direct role in the translocation of protons across the membrane.</text>
</comment>
<keyword evidence="7 11" id="KW-1133">Transmembrane helix</keyword>
<evidence type="ECO:0000256" key="10">
    <source>
        <dbReference type="ARBA" id="ARBA00023310"/>
    </source>
</evidence>
<keyword evidence="11" id="KW-1003">Cell membrane</keyword>
<evidence type="ECO:0000256" key="8">
    <source>
        <dbReference type="ARBA" id="ARBA00023065"/>
    </source>
</evidence>
<organism evidence="14 15">
    <name type="scientific">Chitinophaga horti</name>
    <dbReference type="NCBI Taxonomy" id="2920382"/>
    <lineage>
        <taxon>Bacteria</taxon>
        <taxon>Pseudomonadati</taxon>
        <taxon>Bacteroidota</taxon>
        <taxon>Chitinophagia</taxon>
        <taxon>Chitinophagales</taxon>
        <taxon>Chitinophagaceae</taxon>
        <taxon>Chitinophaga</taxon>
    </lineage>
</organism>
<protein>
    <recommendedName>
        <fullName evidence="11 12">ATP synthase subunit a</fullName>
    </recommendedName>
    <alternativeName>
        <fullName evidence="11">ATP synthase F0 sector subunit a</fullName>
    </alternativeName>
    <alternativeName>
        <fullName evidence="11">F-ATPase subunit 6</fullName>
    </alternativeName>
</protein>
<dbReference type="InterPro" id="IPR035908">
    <property type="entry name" value="F0_ATP_A_sf"/>
</dbReference>
<dbReference type="InterPro" id="IPR045083">
    <property type="entry name" value="ATP_synth_F0_asu_bact/mt"/>
</dbReference>
<evidence type="ECO:0000313" key="15">
    <source>
        <dbReference type="Proteomes" id="UP001162741"/>
    </source>
</evidence>
<evidence type="ECO:0000256" key="4">
    <source>
        <dbReference type="ARBA" id="ARBA00022547"/>
    </source>
</evidence>
<feature type="transmembrane region" description="Helical" evidence="11">
    <location>
        <begin position="319"/>
        <end position="340"/>
    </location>
</feature>
<keyword evidence="13" id="KW-0732">Signal</keyword>
<dbReference type="PRINTS" id="PR00123">
    <property type="entry name" value="ATPASEA"/>
</dbReference>
<dbReference type="SUPFAM" id="SSF81336">
    <property type="entry name" value="F1F0 ATP synthase subunit A"/>
    <property type="match status" value="1"/>
</dbReference>
<sequence>MISLIKSKYRLVALIAAFCMVGTTIVSAQHQQHTDTTIHEADLANEAGHEAQAHGEGHHEEKKGFDAKEVILGHVKDAHDWHFFSIDDFHATIPLPVIIYHPERGFTSFMSSEFHHGHTTYEGYRLLDEHYIHEKGLDPNVYSAGKIIEVDEAGMPTGAKIQDWSITKNITAMLIATLLLVFLMIGVANTYKKRGVKSAPKGFQGLIEPVIIFIRDEVVKPNIPGYRAERFTPFILTIFFFILINNLFGLLPGSANVTGNIAVTAALALFSFIATCWASNKHYWGHIVNPPVPSWVKPILAPVELIGVFTKPISLMIRLFANILAGHIIILSIISLIFIFGSLNKAAGYGFMPISIIFNLVMMMLELLVAFIQAFIFANLTAVFVGQAMEGAHHEEHHH</sequence>
<evidence type="ECO:0000256" key="11">
    <source>
        <dbReference type="HAMAP-Rule" id="MF_01393"/>
    </source>
</evidence>
<dbReference type="Gene3D" id="1.20.120.220">
    <property type="entry name" value="ATP synthase, F0 complex, subunit A"/>
    <property type="match status" value="1"/>
</dbReference>
<dbReference type="PANTHER" id="PTHR11410:SF0">
    <property type="entry name" value="ATP SYNTHASE SUBUNIT A"/>
    <property type="match status" value="1"/>
</dbReference>
<dbReference type="PANTHER" id="PTHR11410">
    <property type="entry name" value="ATP SYNTHASE SUBUNIT A"/>
    <property type="match status" value="1"/>
</dbReference>
<evidence type="ECO:0000256" key="3">
    <source>
        <dbReference type="ARBA" id="ARBA00022448"/>
    </source>
</evidence>
<feature type="chain" id="PRO_5046172464" description="ATP synthase subunit a" evidence="13">
    <location>
        <begin position="29"/>
        <end position="399"/>
    </location>
</feature>
<dbReference type="EMBL" id="CP107006">
    <property type="protein sequence ID" value="UYQ93259.1"/>
    <property type="molecule type" value="Genomic_DNA"/>
</dbReference>
<feature type="transmembrane region" description="Helical" evidence="11">
    <location>
        <begin position="360"/>
        <end position="385"/>
    </location>
</feature>
<dbReference type="Proteomes" id="UP001162741">
    <property type="component" value="Chromosome"/>
</dbReference>
<gene>
    <name evidence="11 14" type="primary">atpB</name>
    <name evidence="14" type="ORF">MKQ68_24560</name>
</gene>
<dbReference type="NCBIfam" id="TIGR01131">
    <property type="entry name" value="ATP_synt_6_or_A"/>
    <property type="match status" value="1"/>
</dbReference>
<evidence type="ECO:0000256" key="1">
    <source>
        <dbReference type="ARBA" id="ARBA00004141"/>
    </source>
</evidence>
<name>A0ABY6J0R5_9BACT</name>
<dbReference type="HAMAP" id="MF_01393">
    <property type="entry name" value="ATP_synth_a_bact"/>
    <property type="match status" value="1"/>
</dbReference>
<dbReference type="InterPro" id="IPR000568">
    <property type="entry name" value="ATP_synth_F0_asu"/>
</dbReference>